<dbReference type="InterPro" id="IPR044730">
    <property type="entry name" value="RNase_H-like_dom_plant"/>
</dbReference>
<dbReference type="GO" id="GO:0003676">
    <property type="term" value="F:nucleic acid binding"/>
    <property type="evidence" value="ECO:0007669"/>
    <property type="project" value="InterPro"/>
</dbReference>
<evidence type="ECO:0000313" key="2">
    <source>
        <dbReference type="EMBL" id="KAK2658420.1"/>
    </source>
</evidence>
<sequence length="103" mass="11179">MDKDLELRTSLLSWKAPPHEWVKLNVDGSMHVGSRAIAAGGVIRDSQKNWLGGSALNKGMGSVIEAGLWGILEGLKITWKVGYKQIVVESGSFEVVSFLISLL</sequence>
<gene>
    <name evidence="2" type="ORF">Ddye_004953</name>
</gene>
<feature type="domain" description="RNase H type-1" evidence="1">
    <location>
        <begin position="25"/>
        <end position="100"/>
    </location>
</feature>
<dbReference type="Pfam" id="PF13456">
    <property type="entry name" value="RVT_3"/>
    <property type="match status" value="1"/>
</dbReference>
<proteinExistence type="predicted"/>
<accession>A0AAE0CP61</accession>
<reference evidence="2" key="1">
    <citation type="journal article" date="2023" name="Plant J.">
        <title>Genome sequences and population genomics provide insights into the demographic history, inbreeding, and mutation load of two 'living fossil' tree species of Dipteronia.</title>
        <authorList>
            <person name="Feng Y."/>
            <person name="Comes H.P."/>
            <person name="Chen J."/>
            <person name="Zhu S."/>
            <person name="Lu R."/>
            <person name="Zhang X."/>
            <person name="Li P."/>
            <person name="Qiu J."/>
            <person name="Olsen K.M."/>
            <person name="Qiu Y."/>
        </authorList>
    </citation>
    <scope>NUCLEOTIDE SEQUENCE</scope>
    <source>
        <strain evidence="2">KIB01</strain>
    </source>
</reference>
<protein>
    <recommendedName>
        <fullName evidence="1">RNase H type-1 domain-containing protein</fullName>
    </recommendedName>
</protein>
<dbReference type="EMBL" id="JANJYI010000002">
    <property type="protein sequence ID" value="KAK2658420.1"/>
    <property type="molecule type" value="Genomic_DNA"/>
</dbReference>
<dbReference type="AlphaFoldDB" id="A0AAE0CP61"/>
<dbReference type="InterPro" id="IPR036397">
    <property type="entry name" value="RNaseH_sf"/>
</dbReference>
<name>A0AAE0CP61_9ROSI</name>
<dbReference type="Proteomes" id="UP001280121">
    <property type="component" value="Unassembled WGS sequence"/>
</dbReference>
<dbReference type="InterPro" id="IPR002156">
    <property type="entry name" value="RNaseH_domain"/>
</dbReference>
<dbReference type="GO" id="GO:0004523">
    <property type="term" value="F:RNA-DNA hybrid ribonuclease activity"/>
    <property type="evidence" value="ECO:0007669"/>
    <property type="project" value="InterPro"/>
</dbReference>
<dbReference type="InterPro" id="IPR012337">
    <property type="entry name" value="RNaseH-like_sf"/>
</dbReference>
<dbReference type="PANTHER" id="PTHR47723:SF19">
    <property type="entry name" value="POLYNUCLEOTIDYL TRANSFERASE, RIBONUCLEASE H-LIKE SUPERFAMILY PROTEIN"/>
    <property type="match status" value="1"/>
</dbReference>
<evidence type="ECO:0000313" key="3">
    <source>
        <dbReference type="Proteomes" id="UP001280121"/>
    </source>
</evidence>
<dbReference type="SUPFAM" id="SSF53098">
    <property type="entry name" value="Ribonuclease H-like"/>
    <property type="match status" value="1"/>
</dbReference>
<keyword evidence="3" id="KW-1185">Reference proteome</keyword>
<dbReference type="InterPro" id="IPR053151">
    <property type="entry name" value="RNase_H-like"/>
</dbReference>
<dbReference type="Gene3D" id="3.30.420.10">
    <property type="entry name" value="Ribonuclease H-like superfamily/Ribonuclease H"/>
    <property type="match status" value="1"/>
</dbReference>
<comment type="caution">
    <text evidence="2">The sequence shown here is derived from an EMBL/GenBank/DDBJ whole genome shotgun (WGS) entry which is preliminary data.</text>
</comment>
<dbReference type="PANTHER" id="PTHR47723">
    <property type="entry name" value="OS05G0353850 PROTEIN"/>
    <property type="match status" value="1"/>
</dbReference>
<evidence type="ECO:0000259" key="1">
    <source>
        <dbReference type="Pfam" id="PF13456"/>
    </source>
</evidence>
<organism evidence="2 3">
    <name type="scientific">Dipteronia dyeriana</name>
    <dbReference type="NCBI Taxonomy" id="168575"/>
    <lineage>
        <taxon>Eukaryota</taxon>
        <taxon>Viridiplantae</taxon>
        <taxon>Streptophyta</taxon>
        <taxon>Embryophyta</taxon>
        <taxon>Tracheophyta</taxon>
        <taxon>Spermatophyta</taxon>
        <taxon>Magnoliopsida</taxon>
        <taxon>eudicotyledons</taxon>
        <taxon>Gunneridae</taxon>
        <taxon>Pentapetalae</taxon>
        <taxon>rosids</taxon>
        <taxon>malvids</taxon>
        <taxon>Sapindales</taxon>
        <taxon>Sapindaceae</taxon>
        <taxon>Hippocastanoideae</taxon>
        <taxon>Acereae</taxon>
        <taxon>Dipteronia</taxon>
    </lineage>
</organism>
<dbReference type="CDD" id="cd06222">
    <property type="entry name" value="RNase_H_like"/>
    <property type="match status" value="1"/>
</dbReference>